<evidence type="ECO:0000256" key="5">
    <source>
        <dbReference type="ARBA" id="ARBA00023136"/>
    </source>
</evidence>
<dbReference type="KEGG" id="pnd:Pla175_02720"/>
<evidence type="ECO:0000259" key="7">
    <source>
        <dbReference type="PROSITE" id="PS50156"/>
    </source>
</evidence>
<dbReference type="AlphaFoldDB" id="A0A518D618"/>
<dbReference type="PANTHER" id="PTHR33406:SF12">
    <property type="entry name" value="BLR2997 PROTEIN"/>
    <property type="match status" value="1"/>
</dbReference>
<keyword evidence="4 6" id="KW-1133">Transmembrane helix</keyword>
<dbReference type="Gene3D" id="1.20.1640.10">
    <property type="entry name" value="Multidrug efflux transporter AcrB transmembrane domain"/>
    <property type="match status" value="2"/>
</dbReference>
<dbReference type="Proteomes" id="UP000317429">
    <property type="component" value="Chromosome"/>
</dbReference>
<feature type="transmembrane region" description="Helical" evidence="6">
    <location>
        <begin position="722"/>
        <end position="745"/>
    </location>
</feature>
<dbReference type="EMBL" id="CP036291">
    <property type="protein sequence ID" value="QDU86918.1"/>
    <property type="molecule type" value="Genomic_DNA"/>
</dbReference>
<dbReference type="SUPFAM" id="SSF82866">
    <property type="entry name" value="Multidrug efflux transporter AcrB transmembrane domain"/>
    <property type="match status" value="2"/>
</dbReference>
<dbReference type="GO" id="GO:0005886">
    <property type="term" value="C:plasma membrane"/>
    <property type="evidence" value="ECO:0007669"/>
    <property type="project" value="UniProtKB-SubCell"/>
</dbReference>
<keyword evidence="2" id="KW-1003">Cell membrane</keyword>
<dbReference type="OrthoDB" id="9794724at2"/>
<feature type="transmembrane region" description="Helical" evidence="6">
    <location>
        <begin position="596"/>
        <end position="615"/>
    </location>
</feature>
<feature type="transmembrane region" description="Helical" evidence="6">
    <location>
        <begin position="227"/>
        <end position="255"/>
    </location>
</feature>
<feature type="transmembrane region" description="Helical" evidence="6">
    <location>
        <begin position="689"/>
        <end position="710"/>
    </location>
</feature>
<evidence type="ECO:0000313" key="8">
    <source>
        <dbReference type="EMBL" id="QDU86918.1"/>
    </source>
</evidence>
<reference evidence="8 9" key="1">
    <citation type="submission" date="2019-02" db="EMBL/GenBank/DDBJ databases">
        <title>Deep-cultivation of Planctomycetes and their phenomic and genomic characterization uncovers novel biology.</title>
        <authorList>
            <person name="Wiegand S."/>
            <person name="Jogler M."/>
            <person name="Boedeker C."/>
            <person name="Pinto D."/>
            <person name="Vollmers J."/>
            <person name="Rivas-Marin E."/>
            <person name="Kohn T."/>
            <person name="Peeters S.H."/>
            <person name="Heuer A."/>
            <person name="Rast P."/>
            <person name="Oberbeckmann S."/>
            <person name="Bunk B."/>
            <person name="Jeske O."/>
            <person name="Meyerdierks A."/>
            <person name="Storesund J.E."/>
            <person name="Kallscheuer N."/>
            <person name="Luecker S."/>
            <person name="Lage O.M."/>
            <person name="Pohl T."/>
            <person name="Merkel B.J."/>
            <person name="Hornburger P."/>
            <person name="Mueller R.-W."/>
            <person name="Bruemmer F."/>
            <person name="Labrenz M."/>
            <person name="Spormann A.M."/>
            <person name="Op den Camp H."/>
            <person name="Overmann J."/>
            <person name="Amann R."/>
            <person name="Jetten M.S.M."/>
            <person name="Mascher T."/>
            <person name="Medema M.H."/>
            <person name="Devos D.P."/>
            <person name="Kaster A.-K."/>
            <person name="Ovreas L."/>
            <person name="Rohde M."/>
            <person name="Galperin M.Y."/>
            <person name="Jogler C."/>
        </authorList>
    </citation>
    <scope>NUCLEOTIDE SEQUENCE [LARGE SCALE GENOMIC DNA]</scope>
    <source>
        <strain evidence="8 9">Pla175</strain>
    </source>
</reference>
<feature type="transmembrane region" description="Helical" evidence="6">
    <location>
        <begin position="317"/>
        <end position="340"/>
    </location>
</feature>
<dbReference type="InterPro" id="IPR000731">
    <property type="entry name" value="SSD"/>
</dbReference>
<dbReference type="PANTHER" id="PTHR33406">
    <property type="entry name" value="MEMBRANE PROTEIN MJ1562-RELATED"/>
    <property type="match status" value="1"/>
</dbReference>
<keyword evidence="5 6" id="KW-0472">Membrane</keyword>
<evidence type="ECO:0000256" key="3">
    <source>
        <dbReference type="ARBA" id="ARBA00022692"/>
    </source>
</evidence>
<dbReference type="RefSeq" id="WP_145280582.1">
    <property type="nucleotide sequence ID" value="NZ_CP036291.1"/>
</dbReference>
<dbReference type="InterPro" id="IPR050545">
    <property type="entry name" value="Mycobact_MmpL"/>
</dbReference>
<dbReference type="Pfam" id="PF03176">
    <property type="entry name" value="MMPL"/>
    <property type="match status" value="2"/>
</dbReference>
<keyword evidence="9" id="KW-1185">Reference proteome</keyword>
<comment type="subcellular location">
    <subcellularLocation>
        <location evidence="1">Cell membrane</location>
        <topology evidence="1">Multi-pass membrane protein</topology>
    </subcellularLocation>
</comment>
<evidence type="ECO:0000256" key="6">
    <source>
        <dbReference type="SAM" id="Phobius"/>
    </source>
</evidence>
<keyword evidence="3 6" id="KW-0812">Transmembrane</keyword>
<gene>
    <name evidence="8" type="primary">ydgH_1</name>
    <name evidence="8" type="ORF">Pla175_02720</name>
</gene>
<feature type="transmembrane region" description="Helical" evidence="6">
    <location>
        <begin position="405"/>
        <end position="426"/>
    </location>
</feature>
<evidence type="ECO:0000313" key="9">
    <source>
        <dbReference type="Proteomes" id="UP000317429"/>
    </source>
</evidence>
<dbReference type="PROSITE" id="PS50156">
    <property type="entry name" value="SSD"/>
    <property type="match status" value="2"/>
</dbReference>
<sequence length="762" mass="82089">MLKFAAWFASHRGVVGVFIGIVTLLAAIGYVRPAHVVHPLEKYETRLREADPAVADQVSRRLDLSRSDSFLVVDAPDLFTPRRMAAVRRMVDAVEALPIVDSVFWADRVPMLNVFGFADPLIPAEGAGPEALAEARQKLLVHPLAQQLVSDDGNALLMPVTYDWLELAAEGSAQTVDQVLATARGALAEGASADSPIRVRLTGRTPLFAAQKSAFDRNKTFFQMVGYLLALVLAILMFRGVAAVAVISLAPALGVFWSLGLVKLLGVPSNPLAEVVMPVMVSMIGLTDGVHLLVQIRRERLAGAAPIDASRLALEKVGMACWLTSLTTAVGFASLLLAGSDYVRDFGLICCCGVVIAFMAIITFVPLLCSTWVGRYVERGESRDLVSHSVDWLGRLIDWIIARKWVVSAGSVAATLALAAVALRLGPDNRLASAMPAGAEAYQALAYCDEHFGGIEFFRVVMRWPEGVDEDDPQVLAAIRDTERVIKAEPLLAHPLSVRGMLASMPGDPEDLETQVTFLSLLPSELRGFFYRPAEREAVVSVRMQDKGIAKYTPVFDRLEQTFVDGLAAAHPGYAWRLEGTPVKLSRDLYQIVDDLRRSLATASVVILIVLGIAYRSARAGLISVVPNLFPLAATGTLLVFTNGSLDMSAVCAFVVCLGIAVDDTIHFLSRFRQEVAVDGDVDAAIRRAFVAVGSALIMTTVILVTGFGAMLMSDLPGHRTFAAMACCTISTALVGDLVALPALLSCFYRGAVRPHPEPADR</sequence>
<accession>A0A518D618</accession>
<evidence type="ECO:0000256" key="2">
    <source>
        <dbReference type="ARBA" id="ARBA00022475"/>
    </source>
</evidence>
<feature type="transmembrane region" description="Helical" evidence="6">
    <location>
        <begin position="648"/>
        <end position="669"/>
    </location>
</feature>
<evidence type="ECO:0000256" key="4">
    <source>
        <dbReference type="ARBA" id="ARBA00022989"/>
    </source>
</evidence>
<feature type="transmembrane region" description="Helical" evidence="6">
    <location>
        <begin position="12"/>
        <end position="31"/>
    </location>
</feature>
<organism evidence="8 9">
    <name type="scientific">Pirellulimonas nuda</name>
    <dbReference type="NCBI Taxonomy" id="2528009"/>
    <lineage>
        <taxon>Bacteria</taxon>
        <taxon>Pseudomonadati</taxon>
        <taxon>Planctomycetota</taxon>
        <taxon>Planctomycetia</taxon>
        <taxon>Pirellulales</taxon>
        <taxon>Lacipirellulaceae</taxon>
        <taxon>Pirellulimonas</taxon>
    </lineage>
</organism>
<feature type="domain" description="SSD" evidence="7">
    <location>
        <begin position="620"/>
        <end position="747"/>
    </location>
</feature>
<feature type="transmembrane region" description="Helical" evidence="6">
    <location>
        <begin position="346"/>
        <end position="373"/>
    </location>
</feature>
<name>A0A518D618_9BACT</name>
<dbReference type="InterPro" id="IPR004869">
    <property type="entry name" value="MMPL_dom"/>
</dbReference>
<feature type="transmembrane region" description="Helical" evidence="6">
    <location>
        <begin position="622"/>
        <end position="642"/>
    </location>
</feature>
<evidence type="ECO:0000256" key="1">
    <source>
        <dbReference type="ARBA" id="ARBA00004651"/>
    </source>
</evidence>
<feature type="transmembrane region" description="Helical" evidence="6">
    <location>
        <begin position="275"/>
        <end position="296"/>
    </location>
</feature>
<proteinExistence type="predicted"/>
<feature type="domain" description="SSD" evidence="7">
    <location>
        <begin position="249"/>
        <end position="371"/>
    </location>
</feature>
<protein>
    <submittedName>
        <fullName evidence="8">Membrane protein YdgH</fullName>
    </submittedName>
</protein>